<dbReference type="InterPro" id="IPR001347">
    <property type="entry name" value="SIS_dom"/>
</dbReference>
<dbReference type="PROSITE" id="PS51464">
    <property type="entry name" value="SIS"/>
    <property type="match status" value="1"/>
</dbReference>
<dbReference type="RefSeq" id="WP_244412246.1">
    <property type="nucleotide sequence ID" value="NZ_AP025564.1"/>
</dbReference>
<sequence>MNERSAAIFAELYERHPRLRVCEAGIVESFEMLVRTFRCGGKLMLCGNGGSAADCSHIVGELMKGFCLERAVPSDEALAIARAAAPLGIDGQRLADSLQGGLPAVTLTESSALLTAFSNDRVPQYSFAQQVYVLGAAGDALLAISTSGNSENVLAACAVAKARGGRRGGLVGRGRWQAFRCSRRLRARSRTRSL</sequence>
<protein>
    <recommendedName>
        <fullName evidence="1">SIS domain-containing protein</fullName>
    </recommendedName>
</protein>
<dbReference type="InterPro" id="IPR050099">
    <property type="entry name" value="SIS_GmhA/DiaA_subfam"/>
</dbReference>
<dbReference type="PANTHER" id="PTHR30390">
    <property type="entry name" value="SEDOHEPTULOSE 7-PHOSPHATE ISOMERASE / DNAA INITIATOR-ASSOCIATING FACTOR FOR REPLICATION INITIATION"/>
    <property type="match status" value="1"/>
</dbReference>
<feature type="domain" description="SIS" evidence="1">
    <location>
        <begin position="33"/>
        <end position="194"/>
    </location>
</feature>
<dbReference type="SUPFAM" id="SSF53697">
    <property type="entry name" value="SIS domain"/>
    <property type="match status" value="1"/>
</dbReference>
<dbReference type="Proteomes" id="UP001320544">
    <property type="component" value="Chromosome"/>
</dbReference>
<organism evidence="2 3">
    <name type="scientific">Raoultibacter timonensis</name>
    <dbReference type="NCBI Taxonomy" id="1907662"/>
    <lineage>
        <taxon>Bacteria</taxon>
        <taxon>Bacillati</taxon>
        <taxon>Actinomycetota</taxon>
        <taxon>Coriobacteriia</taxon>
        <taxon>Eggerthellales</taxon>
        <taxon>Eggerthellaceae</taxon>
        <taxon>Raoultibacter</taxon>
    </lineage>
</organism>
<keyword evidence="3" id="KW-1185">Reference proteome</keyword>
<dbReference type="Pfam" id="PF13580">
    <property type="entry name" value="SIS_2"/>
    <property type="match status" value="1"/>
</dbReference>
<dbReference type="EMBL" id="AP025564">
    <property type="protein sequence ID" value="BDE95984.1"/>
    <property type="molecule type" value="Genomic_DNA"/>
</dbReference>
<accession>A0ABN6MFG3</accession>
<gene>
    <name evidence="2" type="ORF">CE91St30_13170</name>
</gene>
<dbReference type="InterPro" id="IPR035461">
    <property type="entry name" value="GmhA/DiaA"/>
</dbReference>
<evidence type="ECO:0000313" key="2">
    <source>
        <dbReference type="EMBL" id="BDE95984.1"/>
    </source>
</evidence>
<dbReference type="Gene3D" id="3.40.50.10490">
    <property type="entry name" value="Glucose-6-phosphate isomerase like protein, domain 1"/>
    <property type="match status" value="1"/>
</dbReference>
<dbReference type="InterPro" id="IPR046348">
    <property type="entry name" value="SIS_dom_sf"/>
</dbReference>
<name>A0ABN6MFG3_9ACTN</name>
<proteinExistence type="predicted"/>
<evidence type="ECO:0000259" key="1">
    <source>
        <dbReference type="PROSITE" id="PS51464"/>
    </source>
</evidence>
<reference evidence="2 3" key="1">
    <citation type="submission" date="2022-01" db="EMBL/GenBank/DDBJ databases">
        <title>Novel bile acid biosynthetic pathways are enriched in the microbiome of centenarians.</title>
        <authorList>
            <person name="Sato Y."/>
            <person name="Atarashi K."/>
            <person name="Plichta R.D."/>
            <person name="Arai Y."/>
            <person name="Sasajima S."/>
            <person name="Kearney M.S."/>
            <person name="Suda W."/>
            <person name="Takeshita K."/>
            <person name="Sasaki T."/>
            <person name="Okamoto S."/>
            <person name="Skelly N.A."/>
            <person name="Okamura Y."/>
            <person name="Vlamakis H."/>
            <person name="Li Y."/>
            <person name="Tanoue T."/>
            <person name="Takei H."/>
            <person name="Nittono H."/>
            <person name="Narushima S."/>
            <person name="Irie J."/>
            <person name="Itoh H."/>
            <person name="Moriya K."/>
            <person name="Sugiura Y."/>
            <person name="Suematsu M."/>
            <person name="Moritoki N."/>
            <person name="Shibata S."/>
            <person name="Littman R.D."/>
            <person name="Fischbach A.M."/>
            <person name="Uwamino Y."/>
            <person name="Inoue T."/>
            <person name="Honda A."/>
            <person name="Hattori M."/>
            <person name="Murai T."/>
            <person name="Xavier J.R."/>
            <person name="Hirose N."/>
            <person name="Honda K."/>
        </authorList>
    </citation>
    <scope>NUCLEOTIDE SEQUENCE [LARGE SCALE GENOMIC DNA]</scope>
    <source>
        <strain evidence="2 3">CE91-St30</strain>
    </source>
</reference>
<dbReference type="CDD" id="cd05006">
    <property type="entry name" value="SIS_GmhA"/>
    <property type="match status" value="1"/>
</dbReference>
<evidence type="ECO:0000313" key="3">
    <source>
        <dbReference type="Proteomes" id="UP001320544"/>
    </source>
</evidence>